<dbReference type="GO" id="GO:0045332">
    <property type="term" value="P:phospholipid translocation"/>
    <property type="evidence" value="ECO:0007669"/>
    <property type="project" value="TreeGrafter"/>
</dbReference>
<dbReference type="Gene3D" id="3.40.1110.10">
    <property type="entry name" value="Calcium-transporting ATPase, cytoplasmic domain N"/>
    <property type="match status" value="1"/>
</dbReference>
<evidence type="ECO:0000256" key="7">
    <source>
        <dbReference type="ARBA" id="ARBA00022840"/>
    </source>
</evidence>
<feature type="active site" description="4-aspartylphosphate intermediate" evidence="13">
    <location>
        <position position="631"/>
    </location>
</feature>
<evidence type="ECO:0000256" key="10">
    <source>
        <dbReference type="ARBA" id="ARBA00022989"/>
    </source>
</evidence>
<name>W4G8G6_APHAT</name>
<protein>
    <recommendedName>
        <fullName evidence="16">Phospholipid-transporting ATPase</fullName>
        <ecNumber evidence="16">7.6.2.1</ecNumber>
    </recommendedName>
</protein>
<dbReference type="InterPro" id="IPR023214">
    <property type="entry name" value="HAD_sf"/>
</dbReference>
<dbReference type="Pfam" id="PF13246">
    <property type="entry name" value="Cation_ATPase"/>
    <property type="match status" value="1"/>
</dbReference>
<comment type="similarity">
    <text evidence="3 16">Belongs to the cation transport ATPase (P-type) (TC 3.A.3) family. Type IV subfamily.</text>
</comment>
<comment type="catalytic activity">
    <reaction evidence="12 16">
        <text>ATP + H2O + phospholipidSide 1 = ADP + phosphate + phospholipidSide 2.</text>
        <dbReference type="EC" id="7.6.2.1"/>
    </reaction>
</comment>
<evidence type="ECO:0000256" key="3">
    <source>
        <dbReference type="ARBA" id="ARBA00008109"/>
    </source>
</evidence>
<dbReference type="InterPro" id="IPR001757">
    <property type="entry name" value="P_typ_ATPase"/>
</dbReference>
<feature type="transmembrane region" description="Helical" evidence="16">
    <location>
        <begin position="1255"/>
        <end position="1281"/>
    </location>
</feature>
<keyword evidence="7 14" id="KW-0067">ATP-binding</keyword>
<feature type="binding site" evidence="14">
    <location>
        <position position="1118"/>
    </location>
    <ligand>
        <name>ATP</name>
        <dbReference type="ChEBI" id="CHEBI:30616"/>
    </ligand>
</feature>
<dbReference type="NCBIfam" id="TIGR01652">
    <property type="entry name" value="ATPase-Plipid"/>
    <property type="match status" value="1"/>
</dbReference>
<dbReference type="Gene3D" id="3.40.50.1000">
    <property type="entry name" value="HAD superfamily/HAD-like"/>
    <property type="match status" value="1"/>
</dbReference>
<dbReference type="RefSeq" id="XP_009834682.1">
    <property type="nucleotide sequence ID" value="XM_009836380.1"/>
</dbReference>
<organism evidence="21">
    <name type="scientific">Aphanomyces astaci</name>
    <name type="common">Crayfish plague agent</name>
    <dbReference type="NCBI Taxonomy" id="112090"/>
    <lineage>
        <taxon>Eukaryota</taxon>
        <taxon>Sar</taxon>
        <taxon>Stramenopiles</taxon>
        <taxon>Oomycota</taxon>
        <taxon>Saprolegniomycetes</taxon>
        <taxon>Saprolegniales</taxon>
        <taxon>Verrucalvaceae</taxon>
        <taxon>Aphanomyces</taxon>
    </lineage>
</organism>
<feature type="binding site" evidence="15">
    <location>
        <position position="1119"/>
    </location>
    <ligand>
        <name>Mg(2+)</name>
        <dbReference type="ChEBI" id="CHEBI:18420"/>
    </ligand>
</feature>
<evidence type="ECO:0000256" key="15">
    <source>
        <dbReference type="PIRSR" id="PIRSR606539-3"/>
    </source>
</evidence>
<dbReference type="NCBIfam" id="TIGR01494">
    <property type="entry name" value="ATPase_P-type"/>
    <property type="match status" value="1"/>
</dbReference>
<feature type="binding site" evidence="14">
    <location>
        <position position="1119"/>
    </location>
    <ligand>
        <name>ATP</name>
        <dbReference type="ChEBI" id="CHEBI:30616"/>
    </ligand>
</feature>
<dbReference type="SUPFAM" id="SSF56784">
    <property type="entry name" value="HAD-like"/>
    <property type="match status" value="1"/>
</dbReference>
<feature type="binding site" evidence="14">
    <location>
        <position position="895"/>
    </location>
    <ligand>
        <name>ATP</name>
        <dbReference type="ChEBI" id="CHEBI:30616"/>
    </ligand>
</feature>
<evidence type="ECO:0000256" key="14">
    <source>
        <dbReference type="PIRSR" id="PIRSR606539-2"/>
    </source>
</evidence>
<dbReference type="PRINTS" id="PR00119">
    <property type="entry name" value="CATATPASE"/>
</dbReference>
<dbReference type="InterPro" id="IPR008250">
    <property type="entry name" value="ATPase_P-typ_transduc_dom_A_sf"/>
</dbReference>
<feature type="binding site" evidence="14">
    <location>
        <position position="633"/>
    </location>
    <ligand>
        <name>ATP</name>
        <dbReference type="ChEBI" id="CHEBI:30616"/>
    </ligand>
</feature>
<dbReference type="GeneID" id="20811978"/>
<proteinExistence type="inferred from homology"/>
<keyword evidence="9 16" id="KW-1278">Translocase</keyword>
<feature type="transmembrane region" description="Helical" evidence="16">
    <location>
        <begin position="119"/>
        <end position="138"/>
    </location>
</feature>
<dbReference type="OrthoDB" id="69486at2759"/>
<gene>
    <name evidence="21" type="ORF">H257_09982</name>
</gene>
<dbReference type="VEuPathDB" id="FungiDB:H257_09982"/>
<keyword evidence="4 16" id="KW-0812">Transmembrane</keyword>
<evidence type="ECO:0000259" key="18">
    <source>
        <dbReference type="Pfam" id="PF00122"/>
    </source>
</evidence>
<feature type="transmembrane region" description="Helical" evidence="16">
    <location>
        <begin position="1301"/>
        <end position="1323"/>
    </location>
</feature>
<feature type="transmembrane region" description="Helical" evidence="16">
    <location>
        <begin position="1377"/>
        <end position="1397"/>
    </location>
</feature>
<dbReference type="InterPro" id="IPR059000">
    <property type="entry name" value="ATPase_P-type_domA"/>
</dbReference>
<dbReference type="GO" id="GO:0000287">
    <property type="term" value="F:magnesium ion binding"/>
    <property type="evidence" value="ECO:0007669"/>
    <property type="project" value="UniProtKB-UniRule"/>
</dbReference>
<feature type="transmembrane region" description="Helical" evidence="16">
    <location>
        <begin position="1335"/>
        <end position="1357"/>
    </location>
</feature>
<feature type="binding site" evidence="14">
    <location>
        <position position="631"/>
    </location>
    <ligand>
        <name>ATP</name>
        <dbReference type="ChEBI" id="CHEBI:30616"/>
    </ligand>
</feature>
<evidence type="ECO:0000259" key="19">
    <source>
        <dbReference type="Pfam" id="PF16209"/>
    </source>
</evidence>
<evidence type="ECO:0000256" key="12">
    <source>
        <dbReference type="ARBA" id="ARBA00034036"/>
    </source>
</evidence>
<dbReference type="PROSITE" id="PS00154">
    <property type="entry name" value="ATPASE_E1_E2"/>
    <property type="match status" value="1"/>
</dbReference>
<keyword evidence="5 15" id="KW-0479">Metal-binding</keyword>
<evidence type="ECO:0000256" key="8">
    <source>
        <dbReference type="ARBA" id="ARBA00022842"/>
    </source>
</evidence>
<feature type="domain" description="P-type ATPase A" evidence="18">
    <location>
        <begin position="348"/>
        <end position="411"/>
    </location>
</feature>
<dbReference type="InterPro" id="IPR018303">
    <property type="entry name" value="ATPase_P-typ_P_site"/>
</dbReference>
<comment type="subcellular location">
    <subcellularLocation>
        <location evidence="2">Endomembrane system</location>
    </subcellularLocation>
    <subcellularLocation>
        <location evidence="1 16">Membrane</location>
        <topology evidence="1 16">Multi-pass membrane protein</topology>
    </subcellularLocation>
</comment>
<dbReference type="SUPFAM" id="SSF81660">
    <property type="entry name" value="Metal cation-transporting ATPase, ATP-binding domain N"/>
    <property type="match status" value="1"/>
</dbReference>
<evidence type="ECO:0000256" key="1">
    <source>
        <dbReference type="ARBA" id="ARBA00004141"/>
    </source>
</evidence>
<feature type="binding site" evidence="14">
    <location>
        <position position="758"/>
    </location>
    <ligand>
        <name>ATP</name>
        <dbReference type="ChEBI" id="CHEBI:30616"/>
    </ligand>
</feature>
<dbReference type="Pfam" id="PF16209">
    <property type="entry name" value="PhoLip_ATPase_N"/>
    <property type="match status" value="1"/>
</dbReference>
<keyword evidence="8 15" id="KW-0460">Magnesium</keyword>
<feature type="domain" description="P-type ATPase N-terminal" evidence="19">
    <location>
        <begin position="261"/>
        <end position="313"/>
    </location>
</feature>
<dbReference type="PANTHER" id="PTHR24092">
    <property type="entry name" value="PROBABLE PHOSPHOLIPID-TRANSPORTING ATPASE"/>
    <property type="match status" value="1"/>
</dbReference>
<dbReference type="Pfam" id="PF00122">
    <property type="entry name" value="E1-E2_ATPase"/>
    <property type="match status" value="1"/>
</dbReference>
<evidence type="ECO:0000256" key="17">
    <source>
        <dbReference type="SAM" id="MobiDB-lite"/>
    </source>
</evidence>
<dbReference type="Gene3D" id="2.70.150.10">
    <property type="entry name" value="Calcium-transporting ATPase, cytoplasmic transduction domain A"/>
    <property type="match status" value="1"/>
</dbReference>
<feature type="domain" description="P-type ATPase C-terminal" evidence="20">
    <location>
        <begin position="1141"/>
        <end position="1406"/>
    </location>
</feature>
<evidence type="ECO:0000313" key="21">
    <source>
        <dbReference type="EMBL" id="ETV75551.1"/>
    </source>
</evidence>
<dbReference type="GO" id="GO:0005886">
    <property type="term" value="C:plasma membrane"/>
    <property type="evidence" value="ECO:0007669"/>
    <property type="project" value="TreeGrafter"/>
</dbReference>
<feature type="binding site" evidence="14">
    <location>
        <position position="632"/>
    </location>
    <ligand>
        <name>ATP</name>
        <dbReference type="ChEBI" id="CHEBI:30616"/>
    </ligand>
</feature>
<dbReference type="InterPro" id="IPR032630">
    <property type="entry name" value="P_typ_ATPase_c"/>
</dbReference>
<feature type="binding site" evidence="14">
    <location>
        <position position="1084"/>
    </location>
    <ligand>
        <name>ATP</name>
        <dbReference type="ChEBI" id="CHEBI:30616"/>
    </ligand>
</feature>
<comment type="cofactor">
    <cofactor evidence="15">
        <name>Mg(2+)</name>
        <dbReference type="ChEBI" id="CHEBI:18420"/>
    </cofactor>
</comment>
<sequence length="1462" mass="163348">MNAVDDGKSGVAGYHTVQTPSPSAGEQSCSDSEQVELDVDLPPAVKEDIALRYRNEQIHVNEAQTEVETLEIRVFRVLESVFCFLKRTTLYEARKVLKFVIIWQGALCTIRFLPILLGYSFRSTVPVFILYLTLIFGWHGANHLASRSLLLYKLGMQLSIVVDVLWYVLGWNGSPSSTYTGEEAEDLSKETAYWIHLVLSVIVFLCNITGLLYGWKLRRIVKSVVNQRECERAAFVAEPKVSKLDVNEPVAKRSVTLGAADSSFASNTIHTSKYTFWNFFFVFFKMQFSRLANVYTSIVVGLCFFSFSPVGPEASLIPLLIVFTTAAIKDVSEDLRRHKSDFKVNSKPVRVLCRDEGDATLDRTWKDVAVGDLIVLKAGDEVPADCLMLATDNKNGMCYVQTANLDGETNMKIRQALTTNTFANPTALATLRVSVSCDAPNKNMFEWSGYVDLNEGHMSASIDNLLLRGCDLVSSEWTVAMVLYTGSETKIALNASDGVRKNKRSLVERSLDSMFVIVMVVLFTISLYCSLGNRRWSTTNTTMSTSVYPAYLYGGNDGAKRGDYIFLSYVILFNNLIPLSMYVTMEGIRFVHARYIESDLAMYDAASDMPAEARNSNINEDLGQIKYIFSDKTGTLTRNEMVFAKCTVAGLKYNDMDLDKSARRGTRFNDPRLLHRLNNKHGSAHHIHEFLTLLMVCNTAMPQMETDVRYQASSPDEQALCLAAHDLSYCLTNRRGSKCEVTIQGVAAEFEILHVVEFTSDRKRMSVICRTPSGRVHIYCKGADDVIFDRLDPAQPQGVLHVTKGHLQDYASQGLRTLTTAMRVIPPEEYAAWKLMYDDAEASMDKAKLAAAAELVECGLTLLGATAIEDLLQEGVGECITSLRKAGINFWVLTGDKKETAISVGMSSEVIHDSMDVIVLDSNNKEQLTDTLEALYAQMVEDKWGTKKDDSISVVIFQTLKRVCVLCMNHVLSMLSGKYREQPKQLHRKRRRPSDVNNINMDVFPHHDAVSSVSSMDPFAKEFEPVGVQPPPTNESSTQDTADDDLIEYAMVIDGKTLALVLDDDIKYLFLAVAQQCKSVVCCRCSPSQKAAVVRLVTEPTLLWTPGNVSLAIGDGANDVPMIQAASVGVGISGKEGRQAVLSSDYSFAQFRFLKRLVLVHGNYSYKRVSKLLLFSFMKNIALSFTGFFMAPQTLYSGLLMYFSILFTLYNALFSTIPIVILAMYNQDVSPSALMQYPTLYHNGLDNRSFNMSSFLGWCGLGIWHAYVVSSVPFTCDGYYFNWFSEVEADTAVFHGAPLGLWADGVASYTYLIVASTFQISLLTSNWTMPNCVGVYGTLVFYFAFMWFFCSAYTLFGADFLEMYEASNVFQELSVEAWFWLGMVMSGVVAVLPNFILRAGRVLFYPEPSHLMREWNKMPTDDTTYGDETSHQSPRIIRNQTGFAFSEGSAIETQTVLRSVSH</sequence>
<feature type="transmembrane region" description="Helical" evidence="16">
    <location>
        <begin position="193"/>
        <end position="213"/>
    </location>
</feature>
<dbReference type="InterPro" id="IPR006539">
    <property type="entry name" value="P-type_ATPase_IV"/>
</dbReference>
<reference evidence="21" key="1">
    <citation type="submission" date="2013-12" db="EMBL/GenBank/DDBJ databases">
        <title>The Genome Sequence of Aphanomyces astaci APO3.</title>
        <authorList>
            <consortium name="The Broad Institute Genomics Platform"/>
            <person name="Russ C."/>
            <person name="Tyler B."/>
            <person name="van West P."/>
            <person name="Dieguez-Uribeondo J."/>
            <person name="Young S.K."/>
            <person name="Zeng Q."/>
            <person name="Gargeya S."/>
            <person name="Fitzgerald M."/>
            <person name="Abouelleil A."/>
            <person name="Alvarado L."/>
            <person name="Chapman S.B."/>
            <person name="Gainer-Dewar J."/>
            <person name="Goldberg J."/>
            <person name="Griggs A."/>
            <person name="Gujja S."/>
            <person name="Hansen M."/>
            <person name="Howarth C."/>
            <person name="Imamovic A."/>
            <person name="Ireland A."/>
            <person name="Larimer J."/>
            <person name="McCowan C."/>
            <person name="Murphy C."/>
            <person name="Pearson M."/>
            <person name="Poon T.W."/>
            <person name="Priest M."/>
            <person name="Roberts A."/>
            <person name="Saif S."/>
            <person name="Shea T."/>
            <person name="Sykes S."/>
            <person name="Wortman J."/>
            <person name="Nusbaum C."/>
            <person name="Birren B."/>
        </authorList>
    </citation>
    <scope>NUCLEOTIDE SEQUENCE [LARGE SCALE GENOMIC DNA]</scope>
    <source>
        <strain evidence="21">APO3</strain>
    </source>
</reference>
<feature type="binding site" evidence="15">
    <location>
        <position position="1115"/>
    </location>
    <ligand>
        <name>Mg(2+)</name>
        <dbReference type="ChEBI" id="CHEBI:18420"/>
    </ligand>
</feature>
<dbReference type="STRING" id="112090.W4G8G6"/>
<dbReference type="EC" id="7.6.2.1" evidence="16"/>
<feature type="region of interest" description="Disordered" evidence="17">
    <location>
        <begin position="1"/>
        <end position="29"/>
    </location>
</feature>
<feature type="binding site" evidence="15">
    <location>
        <position position="633"/>
    </location>
    <ligand>
        <name>Mg(2+)</name>
        <dbReference type="ChEBI" id="CHEBI:18420"/>
    </ligand>
</feature>
<keyword evidence="6 14" id="KW-0547">Nucleotide-binding</keyword>
<feature type="binding site" evidence="14">
    <location>
        <position position="816"/>
    </location>
    <ligand>
        <name>ATP</name>
        <dbReference type="ChEBI" id="CHEBI:30616"/>
    </ligand>
</feature>
<dbReference type="GO" id="GO:0016887">
    <property type="term" value="F:ATP hydrolysis activity"/>
    <property type="evidence" value="ECO:0007669"/>
    <property type="project" value="InterPro"/>
</dbReference>
<feature type="binding site" evidence="15">
    <location>
        <position position="631"/>
    </location>
    <ligand>
        <name>Mg(2+)</name>
        <dbReference type="ChEBI" id="CHEBI:18420"/>
    </ligand>
</feature>
<evidence type="ECO:0000256" key="9">
    <source>
        <dbReference type="ARBA" id="ARBA00022967"/>
    </source>
</evidence>
<dbReference type="GO" id="GO:0140326">
    <property type="term" value="F:ATPase-coupled intramembrane lipid transporter activity"/>
    <property type="evidence" value="ECO:0007669"/>
    <property type="project" value="UniProtKB-EC"/>
</dbReference>
<dbReference type="SFLD" id="SFLDS00003">
    <property type="entry name" value="Haloacid_Dehalogenase"/>
    <property type="match status" value="1"/>
</dbReference>
<feature type="binding site" evidence="14">
    <location>
        <position position="896"/>
    </location>
    <ligand>
        <name>ATP</name>
        <dbReference type="ChEBI" id="CHEBI:30616"/>
    </ligand>
</feature>
<accession>W4G8G6</accession>
<dbReference type="InterPro" id="IPR044492">
    <property type="entry name" value="P_typ_ATPase_HD_dom"/>
</dbReference>
<dbReference type="EMBL" id="KI913139">
    <property type="protein sequence ID" value="ETV75551.1"/>
    <property type="molecule type" value="Genomic_DNA"/>
</dbReference>
<feature type="transmembrane region" description="Helical" evidence="16">
    <location>
        <begin position="150"/>
        <end position="169"/>
    </location>
</feature>
<feature type="binding site" evidence="14">
    <location>
        <position position="781"/>
    </location>
    <ligand>
        <name>ATP</name>
        <dbReference type="ChEBI" id="CHEBI:30616"/>
    </ligand>
</feature>
<feature type="transmembrane region" description="Helical" evidence="16">
    <location>
        <begin position="1199"/>
        <end position="1225"/>
    </location>
</feature>
<dbReference type="InterPro" id="IPR023299">
    <property type="entry name" value="ATPase_P-typ_cyto_dom_N"/>
</dbReference>
<evidence type="ECO:0000256" key="4">
    <source>
        <dbReference type="ARBA" id="ARBA00022692"/>
    </source>
</evidence>
<dbReference type="PANTHER" id="PTHR24092:SF216">
    <property type="entry name" value="P-TYPE PHOSPHOLIPID TRANSPORTER"/>
    <property type="match status" value="1"/>
</dbReference>
<evidence type="ECO:0000256" key="13">
    <source>
        <dbReference type="PIRSR" id="PIRSR606539-1"/>
    </source>
</evidence>
<evidence type="ECO:0000256" key="2">
    <source>
        <dbReference type="ARBA" id="ARBA00004308"/>
    </source>
</evidence>
<dbReference type="InterPro" id="IPR032631">
    <property type="entry name" value="P-type_ATPase_N"/>
</dbReference>
<feature type="compositionally biased region" description="Polar residues" evidence="17">
    <location>
        <begin position="16"/>
        <end position="29"/>
    </location>
</feature>
<evidence type="ECO:0000256" key="11">
    <source>
        <dbReference type="ARBA" id="ARBA00023136"/>
    </source>
</evidence>
<feature type="binding site" evidence="14">
    <location>
        <position position="1090"/>
    </location>
    <ligand>
        <name>ATP</name>
        <dbReference type="ChEBI" id="CHEBI:30616"/>
    </ligand>
</feature>
<evidence type="ECO:0000256" key="16">
    <source>
        <dbReference type="RuleBase" id="RU362033"/>
    </source>
</evidence>
<feature type="transmembrane region" description="Helical" evidence="16">
    <location>
        <begin position="564"/>
        <end position="585"/>
    </location>
</feature>
<feature type="binding site" evidence="14">
    <location>
        <position position="717"/>
    </location>
    <ligand>
        <name>ATP</name>
        <dbReference type="ChEBI" id="CHEBI:30616"/>
    </ligand>
</feature>
<dbReference type="GO" id="GO:0005524">
    <property type="term" value="F:ATP binding"/>
    <property type="evidence" value="ECO:0007669"/>
    <property type="project" value="UniProtKB-UniRule"/>
</dbReference>
<dbReference type="SFLD" id="SFLDF00027">
    <property type="entry name" value="p-type_atpase"/>
    <property type="match status" value="1"/>
</dbReference>
<keyword evidence="11 16" id="KW-0472">Membrane</keyword>
<feature type="transmembrane region" description="Helical" evidence="16">
    <location>
        <begin position="96"/>
        <end position="113"/>
    </location>
</feature>
<evidence type="ECO:0000256" key="5">
    <source>
        <dbReference type="ARBA" id="ARBA00022723"/>
    </source>
</evidence>
<dbReference type="InterPro" id="IPR036412">
    <property type="entry name" value="HAD-like_sf"/>
</dbReference>
<feature type="transmembrane region" description="Helical" evidence="16">
    <location>
        <begin position="510"/>
        <end position="528"/>
    </location>
</feature>
<dbReference type="SUPFAM" id="SSF81665">
    <property type="entry name" value="Calcium ATPase, transmembrane domain M"/>
    <property type="match status" value="1"/>
</dbReference>
<dbReference type="Pfam" id="PF16212">
    <property type="entry name" value="PhoLip_ATPase_C"/>
    <property type="match status" value="1"/>
</dbReference>
<feature type="binding site" evidence="14">
    <location>
        <position position="894"/>
    </location>
    <ligand>
        <name>ATP</name>
        <dbReference type="ChEBI" id="CHEBI:30616"/>
    </ligand>
</feature>
<feature type="transmembrane region" description="Helical" evidence="16">
    <location>
        <begin position="291"/>
        <end position="308"/>
    </location>
</feature>
<evidence type="ECO:0000256" key="6">
    <source>
        <dbReference type="ARBA" id="ARBA00022741"/>
    </source>
</evidence>
<keyword evidence="10 16" id="KW-1133">Transmembrane helix</keyword>
<dbReference type="SUPFAM" id="SSF81653">
    <property type="entry name" value="Calcium ATPase, transduction domain A"/>
    <property type="match status" value="1"/>
</dbReference>
<dbReference type="InterPro" id="IPR023298">
    <property type="entry name" value="ATPase_P-typ_TM_dom_sf"/>
</dbReference>
<dbReference type="SFLD" id="SFLDG00002">
    <property type="entry name" value="C1.7:_P-type_atpase_like"/>
    <property type="match status" value="1"/>
</dbReference>
<evidence type="ECO:0000259" key="20">
    <source>
        <dbReference type="Pfam" id="PF16212"/>
    </source>
</evidence>